<organism evidence="1 2">
    <name type="scientific">Apiospora rasikravindrae</name>
    <dbReference type="NCBI Taxonomy" id="990691"/>
    <lineage>
        <taxon>Eukaryota</taxon>
        <taxon>Fungi</taxon>
        <taxon>Dikarya</taxon>
        <taxon>Ascomycota</taxon>
        <taxon>Pezizomycotina</taxon>
        <taxon>Sordariomycetes</taxon>
        <taxon>Xylariomycetidae</taxon>
        <taxon>Amphisphaeriales</taxon>
        <taxon>Apiosporaceae</taxon>
        <taxon>Apiospora</taxon>
    </lineage>
</organism>
<keyword evidence="2" id="KW-1185">Reference proteome</keyword>
<evidence type="ECO:0000313" key="2">
    <source>
        <dbReference type="Proteomes" id="UP001444661"/>
    </source>
</evidence>
<protein>
    <submittedName>
        <fullName evidence="1">Uncharacterized protein</fullName>
    </submittedName>
</protein>
<dbReference type="Proteomes" id="UP001444661">
    <property type="component" value="Unassembled WGS sequence"/>
</dbReference>
<dbReference type="EMBL" id="JAQQWK010000011">
    <property type="protein sequence ID" value="KAK8023630.1"/>
    <property type="molecule type" value="Genomic_DNA"/>
</dbReference>
<reference evidence="1 2" key="1">
    <citation type="submission" date="2023-01" db="EMBL/GenBank/DDBJ databases">
        <title>Analysis of 21 Apiospora genomes using comparative genomics revels a genus with tremendous synthesis potential of carbohydrate active enzymes and secondary metabolites.</title>
        <authorList>
            <person name="Sorensen T."/>
        </authorList>
    </citation>
    <scope>NUCLEOTIDE SEQUENCE [LARGE SCALE GENOMIC DNA]</scope>
    <source>
        <strain evidence="1 2">CBS 33761</strain>
    </source>
</reference>
<name>A0ABR1S1T3_9PEZI</name>
<sequence length="80" mass="8867">MSHTQDDHEQEAASSHGLFSKTDFVGGLVRILPSFTDLALGYKRFVPMEGMIAKLSILRLIDETTTLALCLYPKKKVTAI</sequence>
<accession>A0ABR1S1T3</accession>
<evidence type="ECO:0000313" key="1">
    <source>
        <dbReference type="EMBL" id="KAK8023630.1"/>
    </source>
</evidence>
<comment type="caution">
    <text evidence="1">The sequence shown here is derived from an EMBL/GenBank/DDBJ whole genome shotgun (WGS) entry which is preliminary data.</text>
</comment>
<proteinExistence type="predicted"/>
<gene>
    <name evidence="1" type="ORF">PG993_011696</name>
</gene>